<comment type="similarity">
    <text evidence="1 9">Belongs to the eukaryotic-type primase large subunit family.</text>
</comment>
<dbReference type="STRING" id="106004.A0A1Y2G0E8"/>
<evidence type="ECO:0000256" key="5">
    <source>
        <dbReference type="ARBA" id="ARBA00022723"/>
    </source>
</evidence>
<comment type="caution">
    <text evidence="13">The sequence shown here is derived from an EMBL/GenBank/DDBJ whole genome shotgun (WGS) entry which is preliminary data.</text>
</comment>
<keyword evidence="7 9" id="KW-0411">Iron-sulfur</keyword>
<sequence>MYAGGRQSTSNRNLATAANGSSSAAVAEVSRHAPPRSGKFPHRLNFYEQPPTEEITVEQFEEWAIDRLRLLADIESAQARNKSFEEIKVIVGERAKMYMPLSSDTARSVDVEAERKKDQYSHFVLRLAFCRSEELRARFLKVETTLFRIRFETDDLTERRRFVDSLNFGWDVVGQQEKQELRAQLAAAMRLRDEDKLGAESFFKVDWTQVTDLVSQRKVFLRAGKAYVPSKEELSLVLAEFQNRLYRGLEMTAKALPRLDEDQRLLPVLEHLSMGFQAGITSEYVFSTTGDGEEITAEMVPDLARQSFPMCMRSLEDTLRGSKHLKHEGRQQYNLFLKGIGLSVEEAIVFWRKAFKLITDDAFNKNYKYNIRHGYGLEGSRKNYSPKSCQQIITGATPGPGQAHGCPFRHYSEANLTSSLLTTYGLSGSDTKDIVSAVKSSHYHLACTRLFEIQHAKLGVAKGEGLGKGDSVDHPNRYFDRSRALYKEQREKETSEEGKVKKEEAMDIDG</sequence>
<dbReference type="InterPro" id="IPR016558">
    <property type="entry name" value="DNA_primase_lsu_euk"/>
</dbReference>
<accession>A0A1Y2G0E8</accession>
<keyword evidence="6 9" id="KW-0408">Iron</keyword>
<dbReference type="PIRSF" id="PIRSF009449">
    <property type="entry name" value="DNA_primase_large_subunit"/>
    <property type="match status" value="1"/>
</dbReference>
<feature type="region of interest" description="Disordered" evidence="11">
    <location>
        <begin position="25"/>
        <end position="45"/>
    </location>
</feature>
<protein>
    <recommendedName>
        <fullName evidence="9">DNA primase large subunit</fullName>
    </recommendedName>
</protein>
<evidence type="ECO:0000259" key="12">
    <source>
        <dbReference type="Pfam" id="PF04104"/>
    </source>
</evidence>
<dbReference type="PANTHER" id="PTHR10537:SF3">
    <property type="entry name" value="DNA PRIMASE LARGE SUBUNIT"/>
    <property type="match status" value="1"/>
</dbReference>
<feature type="binding site" evidence="10">
    <location>
        <position position="311"/>
    </location>
    <ligand>
        <name>[4Fe-4S] cluster</name>
        <dbReference type="ChEBI" id="CHEBI:49883"/>
    </ligand>
</feature>
<keyword evidence="5 9" id="KW-0479">Metal-binding</keyword>
<dbReference type="GO" id="GO:0003677">
    <property type="term" value="F:DNA binding"/>
    <property type="evidence" value="ECO:0007669"/>
    <property type="project" value="UniProtKB-UniRule"/>
</dbReference>
<proteinExistence type="inferred from homology"/>
<organism evidence="13 14">
    <name type="scientific">Leucosporidium creatinivorum</name>
    <dbReference type="NCBI Taxonomy" id="106004"/>
    <lineage>
        <taxon>Eukaryota</taxon>
        <taxon>Fungi</taxon>
        <taxon>Dikarya</taxon>
        <taxon>Basidiomycota</taxon>
        <taxon>Pucciniomycotina</taxon>
        <taxon>Microbotryomycetes</taxon>
        <taxon>Leucosporidiales</taxon>
        <taxon>Leucosporidium</taxon>
    </lineage>
</organism>
<feature type="binding site" evidence="10">
    <location>
        <position position="406"/>
    </location>
    <ligand>
        <name>[4Fe-4S] cluster</name>
        <dbReference type="ChEBI" id="CHEBI:49883"/>
    </ligand>
</feature>
<dbReference type="PANTHER" id="PTHR10537">
    <property type="entry name" value="DNA PRIMASE LARGE SUBUNIT"/>
    <property type="match status" value="1"/>
</dbReference>
<dbReference type="Proteomes" id="UP000193467">
    <property type="component" value="Unassembled WGS sequence"/>
</dbReference>
<evidence type="ECO:0000256" key="2">
    <source>
        <dbReference type="ARBA" id="ARBA00022485"/>
    </source>
</evidence>
<evidence type="ECO:0000256" key="7">
    <source>
        <dbReference type="ARBA" id="ARBA00023014"/>
    </source>
</evidence>
<evidence type="ECO:0000256" key="11">
    <source>
        <dbReference type="SAM" id="MobiDB-lite"/>
    </source>
</evidence>
<dbReference type="FunCoup" id="A0A1Y2G0E8">
    <property type="interactions" value="381"/>
</dbReference>
<dbReference type="OrthoDB" id="421393at2759"/>
<reference evidence="13 14" key="1">
    <citation type="submission" date="2016-07" db="EMBL/GenBank/DDBJ databases">
        <title>Pervasive Adenine N6-methylation of Active Genes in Fungi.</title>
        <authorList>
            <consortium name="DOE Joint Genome Institute"/>
            <person name="Mondo S.J."/>
            <person name="Dannebaum R.O."/>
            <person name="Kuo R.C."/>
            <person name="Labutti K."/>
            <person name="Haridas S."/>
            <person name="Kuo A."/>
            <person name="Salamov A."/>
            <person name="Ahrendt S.R."/>
            <person name="Lipzen A."/>
            <person name="Sullivan W."/>
            <person name="Andreopoulos W.B."/>
            <person name="Clum A."/>
            <person name="Lindquist E."/>
            <person name="Daum C."/>
            <person name="Ramamoorthy G.K."/>
            <person name="Gryganskyi A."/>
            <person name="Culley D."/>
            <person name="Magnuson J.K."/>
            <person name="James T.Y."/>
            <person name="O'Malley M.A."/>
            <person name="Stajich J.E."/>
            <person name="Spatafora J.W."/>
            <person name="Visel A."/>
            <person name="Grigoriev I.V."/>
        </authorList>
    </citation>
    <scope>NUCLEOTIDE SEQUENCE [LARGE SCALE GENOMIC DNA]</scope>
    <source>
        <strain evidence="13 14">62-1032</strain>
    </source>
</reference>
<gene>
    <name evidence="13" type="ORF">BCR35DRAFT_300699</name>
</gene>
<dbReference type="CDD" id="cd07322">
    <property type="entry name" value="PriL_PriS_Eukaryotic"/>
    <property type="match status" value="1"/>
</dbReference>
<evidence type="ECO:0000256" key="1">
    <source>
        <dbReference type="ARBA" id="ARBA00010564"/>
    </source>
</evidence>
<dbReference type="GO" id="GO:0006269">
    <property type="term" value="P:DNA replication, synthesis of primer"/>
    <property type="evidence" value="ECO:0007669"/>
    <property type="project" value="UniProtKB-KW"/>
</dbReference>
<keyword evidence="3 9" id="KW-0639">Primosome</keyword>
<dbReference type="Pfam" id="PF04104">
    <property type="entry name" value="DNA_primase_lrg"/>
    <property type="match status" value="1"/>
</dbReference>
<dbReference type="InterPro" id="IPR007238">
    <property type="entry name" value="DNA_primase_lsu_euk/arc"/>
</dbReference>
<name>A0A1Y2G0E8_9BASI</name>
<dbReference type="Pfam" id="PF26466">
    <property type="entry name" value="DNA_primase_lrg_N"/>
    <property type="match status" value="1"/>
</dbReference>
<dbReference type="GO" id="GO:0051539">
    <property type="term" value="F:4 iron, 4 sulfur cluster binding"/>
    <property type="evidence" value="ECO:0007669"/>
    <property type="project" value="UniProtKB-UniRule"/>
</dbReference>
<dbReference type="GO" id="GO:0046872">
    <property type="term" value="F:metal ion binding"/>
    <property type="evidence" value="ECO:0007669"/>
    <property type="project" value="UniProtKB-UniRule"/>
</dbReference>
<evidence type="ECO:0000313" key="13">
    <source>
        <dbReference type="EMBL" id="ORY88945.1"/>
    </source>
</evidence>
<dbReference type="EMBL" id="MCGR01000007">
    <property type="protein sequence ID" value="ORY88945.1"/>
    <property type="molecule type" value="Genomic_DNA"/>
</dbReference>
<keyword evidence="8 9" id="KW-0238">DNA-binding</keyword>
<feature type="binding site" evidence="10">
    <location>
        <position position="389"/>
    </location>
    <ligand>
        <name>[4Fe-4S] cluster</name>
        <dbReference type="ChEBI" id="CHEBI:49883"/>
    </ligand>
</feature>
<dbReference type="FunFam" id="1.20.930.80:FF:000003">
    <property type="entry name" value="DNA primase large subunit"/>
    <property type="match status" value="1"/>
</dbReference>
<evidence type="ECO:0000256" key="4">
    <source>
        <dbReference type="ARBA" id="ARBA00022705"/>
    </source>
</evidence>
<dbReference type="Gene3D" id="1.20.930.80">
    <property type="match status" value="1"/>
</dbReference>
<evidence type="ECO:0000256" key="8">
    <source>
        <dbReference type="ARBA" id="ARBA00023125"/>
    </source>
</evidence>
<dbReference type="InParanoid" id="A0A1Y2G0E8"/>
<dbReference type="InterPro" id="IPR058560">
    <property type="entry name" value="DNA_primase_C"/>
</dbReference>
<evidence type="ECO:0000256" key="10">
    <source>
        <dbReference type="PIRSR" id="PIRSR009449-1"/>
    </source>
</evidence>
<feature type="region of interest" description="Disordered" evidence="11">
    <location>
        <begin position="487"/>
        <end position="510"/>
    </location>
</feature>
<keyword evidence="2 9" id="KW-0004">4Fe-4S</keyword>
<evidence type="ECO:0000313" key="14">
    <source>
        <dbReference type="Proteomes" id="UP000193467"/>
    </source>
</evidence>
<dbReference type="GO" id="GO:0006270">
    <property type="term" value="P:DNA replication initiation"/>
    <property type="evidence" value="ECO:0007669"/>
    <property type="project" value="TreeGrafter"/>
</dbReference>
<dbReference type="GO" id="GO:0005658">
    <property type="term" value="C:alpha DNA polymerase:primase complex"/>
    <property type="evidence" value="ECO:0007669"/>
    <property type="project" value="TreeGrafter"/>
</dbReference>
<evidence type="ECO:0000256" key="9">
    <source>
        <dbReference type="PIRNR" id="PIRNR009449"/>
    </source>
</evidence>
<feature type="domain" description="DNA primase large subunit C-terminal" evidence="12">
    <location>
        <begin position="303"/>
        <end position="479"/>
    </location>
</feature>
<keyword evidence="4 9" id="KW-0235">DNA replication</keyword>
<feature type="binding site" evidence="10">
    <location>
        <position position="447"/>
    </location>
    <ligand>
        <name>[4Fe-4S] cluster</name>
        <dbReference type="ChEBI" id="CHEBI:49883"/>
    </ligand>
</feature>
<evidence type="ECO:0000256" key="3">
    <source>
        <dbReference type="ARBA" id="ARBA00022515"/>
    </source>
</evidence>
<comment type="cofactor">
    <cofactor evidence="9">
        <name>[4Fe-4S] cluster</name>
        <dbReference type="ChEBI" id="CHEBI:49883"/>
    </cofactor>
    <text evidence="9">Binds 1 [4Fe-4S] cluster.</text>
</comment>
<comment type="function">
    <text evidence="9">DNA primase is the polymerase that synthesizes small RNA primers for the Okazaki fragments made during discontinuous DNA replication.</text>
</comment>
<keyword evidence="14" id="KW-1185">Reference proteome</keyword>
<dbReference type="AlphaFoldDB" id="A0A1Y2G0E8"/>
<evidence type="ECO:0000256" key="6">
    <source>
        <dbReference type="ARBA" id="ARBA00023004"/>
    </source>
</evidence>